<organism evidence="1 2">
    <name type="scientific">Aminipila terrae</name>
    <dbReference type="NCBI Taxonomy" id="2697030"/>
    <lineage>
        <taxon>Bacteria</taxon>
        <taxon>Bacillati</taxon>
        <taxon>Bacillota</taxon>
        <taxon>Clostridia</taxon>
        <taxon>Peptostreptococcales</taxon>
        <taxon>Anaerovoracaceae</taxon>
        <taxon>Aminipila</taxon>
    </lineage>
</organism>
<evidence type="ECO:0000313" key="1">
    <source>
        <dbReference type="EMBL" id="QHI72316.1"/>
    </source>
</evidence>
<dbReference type="EMBL" id="CP047591">
    <property type="protein sequence ID" value="QHI72316.1"/>
    <property type="molecule type" value="Genomic_DNA"/>
</dbReference>
<keyword evidence="1" id="KW-0808">Transferase</keyword>
<dbReference type="SUPFAM" id="SSF53335">
    <property type="entry name" value="S-adenosyl-L-methionine-dependent methyltransferases"/>
    <property type="match status" value="1"/>
</dbReference>
<dbReference type="PANTHER" id="PTHR43861">
    <property type="entry name" value="TRANS-ACONITATE 2-METHYLTRANSFERASE-RELATED"/>
    <property type="match status" value="1"/>
</dbReference>
<dbReference type="Pfam" id="PF13489">
    <property type="entry name" value="Methyltransf_23"/>
    <property type="match status" value="1"/>
</dbReference>
<dbReference type="KEGG" id="amic:Ami3637_07780"/>
<proteinExistence type="predicted"/>
<dbReference type="Gene3D" id="3.40.50.150">
    <property type="entry name" value="Vaccinia Virus protein VP39"/>
    <property type="match status" value="1"/>
</dbReference>
<sequence length="231" mass="27204">MEDSCWEDVWMKKIFECQNEISTLDPHSYYVYEYKNAEISYWPYIAKWLYEDSINHEIENCLDIGCGYGTLALYCKKLFHCNLFCTDFIDSCISRTLINKYNFFFHVNNIELDSVPWAKPFDRIIFTEVLEHLNFNPVPTLQKIYNLLTEKGCLYLSTPDASSWGKVTKYFSEVKEIPDPNKNVPVINDHIYLFNKDELLDIIDKSGFKVKRLECAPGIMGRHHYNLALTK</sequence>
<keyword evidence="1" id="KW-0489">Methyltransferase</keyword>
<dbReference type="RefSeq" id="WP_162362086.1">
    <property type="nucleotide sequence ID" value="NZ_CP047591.1"/>
</dbReference>
<protein>
    <submittedName>
        <fullName evidence="1">Methyltransferase domain-containing protein</fullName>
    </submittedName>
</protein>
<keyword evidence="2" id="KW-1185">Reference proteome</keyword>
<dbReference type="InterPro" id="IPR029063">
    <property type="entry name" value="SAM-dependent_MTases_sf"/>
</dbReference>
<gene>
    <name evidence="1" type="ORF">Ami3637_07780</name>
</gene>
<dbReference type="Proteomes" id="UP000463883">
    <property type="component" value="Chromosome"/>
</dbReference>
<accession>A0A6P1MKZ0</accession>
<dbReference type="CDD" id="cd02440">
    <property type="entry name" value="AdoMet_MTases"/>
    <property type="match status" value="1"/>
</dbReference>
<name>A0A6P1MKZ0_9FIRM</name>
<dbReference type="GO" id="GO:0032259">
    <property type="term" value="P:methylation"/>
    <property type="evidence" value="ECO:0007669"/>
    <property type="project" value="UniProtKB-KW"/>
</dbReference>
<dbReference type="GO" id="GO:0008168">
    <property type="term" value="F:methyltransferase activity"/>
    <property type="evidence" value="ECO:0007669"/>
    <property type="project" value="UniProtKB-KW"/>
</dbReference>
<dbReference type="AlphaFoldDB" id="A0A6P1MKZ0"/>
<evidence type="ECO:0000313" key="2">
    <source>
        <dbReference type="Proteomes" id="UP000463883"/>
    </source>
</evidence>
<reference evidence="1 2" key="1">
    <citation type="submission" date="2020-01" db="EMBL/GenBank/DDBJ databases">
        <title>Genomic analysis of Aminipila sp. CBA3637.</title>
        <authorList>
            <person name="Kim Y.B."/>
            <person name="Roh S.W."/>
        </authorList>
    </citation>
    <scope>NUCLEOTIDE SEQUENCE [LARGE SCALE GENOMIC DNA]</scope>
    <source>
        <strain evidence="1 2">CBA3637</strain>
    </source>
</reference>